<feature type="chain" id="PRO_5009913953" description="TrbC/VIRB2 family protein" evidence="2">
    <location>
        <begin position="25"/>
        <end position="121"/>
    </location>
</feature>
<feature type="transmembrane region" description="Helical" evidence="1">
    <location>
        <begin position="78"/>
        <end position="101"/>
    </location>
</feature>
<dbReference type="STRING" id="299255.SAMN02745129_2156"/>
<proteinExistence type="predicted"/>
<reference evidence="3 4" key="1">
    <citation type="submission" date="2016-11" db="EMBL/GenBank/DDBJ databases">
        <authorList>
            <person name="Jaros S."/>
            <person name="Januszkiewicz K."/>
            <person name="Wedrychowicz H."/>
        </authorList>
    </citation>
    <scope>NUCLEOTIDE SEQUENCE [LARGE SCALE GENOMIC DNA]</scope>
    <source>
        <strain evidence="3 4">DSM 16917</strain>
    </source>
</reference>
<feature type="signal peptide" evidence="2">
    <location>
        <begin position="1"/>
        <end position="24"/>
    </location>
</feature>
<keyword evidence="4" id="KW-1185">Reference proteome</keyword>
<dbReference type="RefSeq" id="WP_067665627.1">
    <property type="nucleotide sequence ID" value="NZ_FQXG01000003.1"/>
</dbReference>
<evidence type="ECO:0000256" key="1">
    <source>
        <dbReference type="SAM" id="Phobius"/>
    </source>
</evidence>
<evidence type="ECO:0000313" key="4">
    <source>
        <dbReference type="Proteomes" id="UP000184268"/>
    </source>
</evidence>
<dbReference type="Proteomes" id="UP000184268">
    <property type="component" value="Unassembled WGS sequence"/>
</dbReference>
<evidence type="ECO:0000256" key="2">
    <source>
        <dbReference type="SAM" id="SignalP"/>
    </source>
</evidence>
<sequence length="121" mass="12614">MFGKIKFFLSTLALSLMVSFSVNAADGLEKIAERGNTAALAFQDLAVSAIYLAGIVIFGMGCWFLYKDQKEEGRGHGKTGFVALLVGAGLLAAPSLANLFAGTLTGNDTDFTIKKGTQGGS</sequence>
<dbReference type="EMBL" id="FQXG01000003">
    <property type="protein sequence ID" value="SHH50448.1"/>
    <property type="molecule type" value="Genomic_DNA"/>
</dbReference>
<keyword evidence="1" id="KW-1133">Transmembrane helix</keyword>
<keyword evidence="2" id="KW-0732">Signal</keyword>
<organism evidence="3 4">
    <name type="scientific">Ferrimonas marina</name>
    <dbReference type="NCBI Taxonomy" id="299255"/>
    <lineage>
        <taxon>Bacteria</taxon>
        <taxon>Pseudomonadati</taxon>
        <taxon>Pseudomonadota</taxon>
        <taxon>Gammaproteobacteria</taxon>
        <taxon>Alteromonadales</taxon>
        <taxon>Ferrimonadaceae</taxon>
        <taxon>Ferrimonas</taxon>
    </lineage>
</organism>
<evidence type="ECO:0008006" key="5">
    <source>
        <dbReference type="Google" id="ProtNLM"/>
    </source>
</evidence>
<accession>A0A1M5TIE0</accession>
<keyword evidence="1" id="KW-0472">Membrane</keyword>
<gene>
    <name evidence="3" type="ORF">SAMN02745129_2156</name>
</gene>
<evidence type="ECO:0000313" key="3">
    <source>
        <dbReference type="EMBL" id="SHH50448.1"/>
    </source>
</evidence>
<keyword evidence="1" id="KW-0812">Transmembrane</keyword>
<name>A0A1M5TIE0_9GAMM</name>
<feature type="transmembrane region" description="Helical" evidence="1">
    <location>
        <begin position="48"/>
        <end position="66"/>
    </location>
</feature>
<dbReference type="AlphaFoldDB" id="A0A1M5TIE0"/>
<protein>
    <recommendedName>
        <fullName evidence="5">TrbC/VIRB2 family protein</fullName>
    </recommendedName>
</protein>
<dbReference type="OrthoDB" id="10008692at2"/>